<accession>A0A1G4M822</accession>
<name>A0A1G4M822_LACFM</name>
<dbReference type="AlphaFoldDB" id="A0A1G4M822"/>
<evidence type="ECO:0000256" key="1">
    <source>
        <dbReference type="SAM" id="MobiDB-lite"/>
    </source>
</evidence>
<proteinExistence type="predicted"/>
<sequence length="180" mass="20631">MIFDSGELGFEVESFEQPMTYSVIGYEADNNCNQVQDLFDMIRVDRLQPLIERETLEPDDWQRFSGTTNSISPDLVDLPQQGEKRQACEEDNPVTNVGQGGSVGESRQAVPRPQLKRRKSNPFYSPSRHIKNMIKKDKQRKYPSKNERGDHSDAADQRVIGETHMNCTVKPFLERRQTVG</sequence>
<protein>
    <submittedName>
        <fullName evidence="2">LAFE_0B06194g1_1</fullName>
    </submittedName>
</protein>
<organism evidence="2 3">
    <name type="scientific">Lachancea fermentati</name>
    <name type="common">Zygosaccharomyces fermentati</name>
    <dbReference type="NCBI Taxonomy" id="4955"/>
    <lineage>
        <taxon>Eukaryota</taxon>
        <taxon>Fungi</taxon>
        <taxon>Dikarya</taxon>
        <taxon>Ascomycota</taxon>
        <taxon>Saccharomycotina</taxon>
        <taxon>Saccharomycetes</taxon>
        <taxon>Saccharomycetales</taxon>
        <taxon>Saccharomycetaceae</taxon>
        <taxon>Lachancea</taxon>
    </lineage>
</organism>
<evidence type="ECO:0000313" key="2">
    <source>
        <dbReference type="EMBL" id="SCV99954.1"/>
    </source>
</evidence>
<feature type="compositionally biased region" description="Basic residues" evidence="1">
    <location>
        <begin position="128"/>
        <end position="143"/>
    </location>
</feature>
<dbReference type="Proteomes" id="UP000190831">
    <property type="component" value="Chromosome B"/>
</dbReference>
<gene>
    <name evidence="2" type="ORF">LAFE_0B06194G</name>
</gene>
<feature type="compositionally biased region" description="Basic and acidic residues" evidence="1">
    <location>
        <begin position="144"/>
        <end position="161"/>
    </location>
</feature>
<dbReference type="EMBL" id="LT598489">
    <property type="protein sequence ID" value="SCV99954.1"/>
    <property type="molecule type" value="Genomic_DNA"/>
</dbReference>
<keyword evidence="3" id="KW-1185">Reference proteome</keyword>
<evidence type="ECO:0000313" key="3">
    <source>
        <dbReference type="Proteomes" id="UP000190831"/>
    </source>
</evidence>
<reference evidence="3" key="1">
    <citation type="submission" date="2016-03" db="EMBL/GenBank/DDBJ databases">
        <authorList>
            <person name="Devillers H."/>
        </authorList>
    </citation>
    <scope>NUCLEOTIDE SEQUENCE [LARGE SCALE GENOMIC DNA]</scope>
</reference>
<dbReference type="OrthoDB" id="4036656at2759"/>
<feature type="region of interest" description="Disordered" evidence="1">
    <location>
        <begin position="58"/>
        <end position="162"/>
    </location>
</feature>